<comment type="caution">
    <text evidence="1">The sequence shown here is derived from an EMBL/GenBank/DDBJ whole genome shotgun (WGS) entry which is preliminary data.</text>
</comment>
<dbReference type="AlphaFoldDB" id="A0A4Y2NFZ7"/>
<organism evidence="1 2">
    <name type="scientific">Araneus ventricosus</name>
    <name type="common">Orbweaver spider</name>
    <name type="synonym">Epeira ventricosa</name>
    <dbReference type="NCBI Taxonomy" id="182803"/>
    <lineage>
        <taxon>Eukaryota</taxon>
        <taxon>Metazoa</taxon>
        <taxon>Ecdysozoa</taxon>
        <taxon>Arthropoda</taxon>
        <taxon>Chelicerata</taxon>
        <taxon>Arachnida</taxon>
        <taxon>Araneae</taxon>
        <taxon>Araneomorphae</taxon>
        <taxon>Entelegynae</taxon>
        <taxon>Araneoidea</taxon>
        <taxon>Araneidae</taxon>
        <taxon>Araneus</taxon>
    </lineage>
</organism>
<protein>
    <submittedName>
        <fullName evidence="1">Uncharacterized protein</fullName>
    </submittedName>
</protein>
<dbReference type="EMBL" id="BGPR01009073">
    <property type="protein sequence ID" value="GBN37822.1"/>
    <property type="molecule type" value="Genomic_DNA"/>
</dbReference>
<proteinExistence type="predicted"/>
<evidence type="ECO:0000313" key="2">
    <source>
        <dbReference type="Proteomes" id="UP000499080"/>
    </source>
</evidence>
<name>A0A4Y2NFZ7_ARAVE</name>
<dbReference type="Proteomes" id="UP000499080">
    <property type="component" value="Unassembled WGS sequence"/>
</dbReference>
<sequence>MRQNALVMGVKEFLVGRGGLLVRSRFRGRKVPGSTPDSTENSLRIWCCCTLNLTWWIKSPPVCVEQNLEDWGRQLRCRPRHLTKVEDRSNP</sequence>
<accession>A0A4Y2NFZ7</accession>
<reference evidence="1 2" key="1">
    <citation type="journal article" date="2019" name="Sci. Rep.">
        <title>Orb-weaving spider Araneus ventricosus genome elucidates the spidroin gene catalogue.</title>
        <authorList>
            <person name="Kono N."/>
            <person name="Nakamura H."/>
            <person name="Ohtoshi R."/>
            <person name="Moran D.A.P."/>
            <person name="Shinohara A."/>
            <person name="Yoshida Y."/>
            <person name="Fujiwara M."/>
            <person name="Mori M."/>
            <person name="Tomita M."/>
            <person name="Arakawa K."/>
        </authorList>
    </citation>
    <scope>NUCLEOTIDE SEQUENCE [LARGE SCALE GENOMIC DNA]</scope>
</reference>
<keyword evidence="2" id="KW-1185">Reference proteome</keyword>
<evidence type="ECO:0000313" key="1">
    <source>
        <dbReference type="EMBL" id="GBN37822.1"/>
    </source>
</evidence>
<gene>
    <name evidence="1" type="ORF">AVEN_228008_1</name>
</gene>